<feature type="compositionally biased region" description="Basic and acidic residues" evidence="3">
    <location>
        <begin position="195"/>
        <end position="204"/>
    </location>
</feature>
<dbReference type="AlphaFoldDB" id="A0A0R2DAM4"/>
<protein>
    <recommendedName>
        <fullName evidence="4">BppU N-terminal domain-containing protein</fullName>
    </recommendedName>
</protein>
<dbReference type="RefSeq" id="WP_061777191.1">
    <property type="nucleotide sequence ID" value="NZ_AYZH01000038.1"/>
</dbReference>
<evidence type="ECO:0000313" key="5">
    <source>
        <dbReference type="EMBL" id="KRN01055.1"/>
    </source>
</evidence>
<feature type="compositionally biased region" description="Basic and acidic residues" evidence="3">
    <location>
        <begin position="279"/>
        <end position="288"/>
    </location>
</feature>
<feature type="domain" description="BppU N-terminal" evidence="4">
    <location>
        <begin position="3"/>
        <end position="123"/>
    </location>
</feature>
<evidence type="ECO:0000256" key="1">
    <source>
        <dbReference type="ARBA" id="ARBA00004613"/>
    </source>
</evidence>
<dbReference type="InterPro" id="IPR050392">
    <property type="entry name" value="Collagen/C1q_domain"/>
</dbReference>
<evidence type="ECO:0000259" key="4">
    <source>
        <dbReference type="Pfam" id="PF10651"/>
    </source>
</evidence>
<evidence type="ECO:0000256" key="3">
    <source>
        <dbReference type="SAM" id="MobiDB-lite"/>
    </source>
</evidence>
<name>A0A0R2DAM4_9LACO</name>
<dbReference type="Proteomes" id="UP000051589">
    <property type="component" value="Unassembled WGS sequence"/>
</dbReference>
<feature type="region of interest" description="Disordered" evidence="3">
    <location>
        <begin position="191"/>
        <end position="214"/>
    </location>
</feature>
<evidence type="ECO:0000313" key="6">
    <source>
        <dbReference type="Proteomes" id="UP000051589"/>
    </source>
</evidence>
<dbReference type="Pfam" id="PF10651">
    <property type="entry name" value="BppU_N"/>
    <property type="match status" value="1"/>
</dbReference>
<dbReference type="PATRIC" id="fig|1423803.3.peg.1499"/>
<dbReference type="EMBL" id="AYZH01000038">
    <property type="protein sequence ID" value="KRN01055.1"/>
    <property type="molecule type" value="Genomic_DNA"/>
</dbReference>
<reference evidence="5 6" key="1">
    <citation type="journal article" date="2015" name="Genome Announc.">
        <title>Expanding the biotechnology potential of lactobacilli through comparative genomics of 213 strains and associated genera.</title>
        <authorList>
            <person name="Sun Z."/>
            <person name="Harris H.M."/>
            <person name="McCann A."/>
            <person name="Guo C."/>
            <person name="Argimon S."/>
            <person name="Zhang W."/>
            <person name="Yang X."/>
            <person name="Jeffery I.B."/>
            <person name="Cooney J.C."/>
            <person name="Kagawa T.F."/>
            <person name="Liu W."/>
            <person name="Song Y."/>
            <person name="Salvetti E."/>
            <person name="Wrobel A."/>
            <person name="Rasinkangas P."/>
            <person name="Parkhill J."/>
            <person name="Rea M.C."/>
            <person name="O'Sullivan O."/>
            <person name="Ritari J."/>
            <person name="Douillard F.P."/>
            <person name="Paul Ross R."/>
            <person name="Yang R."/>
            <person name="Briner A.E."/>
            <person name="Felis G.E."/>
            <person name="de Vos W.M."/>
            <person name="Barrangou R."/>
            <person name="Klaenhammer T.R."/>
            <person name="Caufield P.W."/>
            <person name="Cui Y."/>
            <person name="Zhang H."/>
            <person name="O'Toole P.W."/>
        </authorList>
    </citation>
    <scope>NUCLEOTIDE SEQUENCE [LARGE SCALE GENOMIC DNA]</scope>
    <source>
        <strain evidence="5 6">DSM 21775</strain>
    </source>
</reference>
<keyword evidence="6" id="KW-1185">Reference proteome</keyword>
<comment type="subcellular location">
    <subcellularLocation>
        <location evidence="1">Secreted</location>
    </subcellularLocation>
</comment>
<dbReference type="InterPro" id="IPR018913">
    <property type="entry name" value="BppU_N"/>
</dbReference>
<dbReference type="PANTHER" id="PTHR15427:SF33">
    <property type="entry name" value="COLLAGEN IV NC1 DOMAIN-CONTAINING PROTEIN"/>
    <property type="match status" value="1"/>
</dbReference>
<proteinExistence type="predicted"/>
<feature type="region of interest" description="Disordered" evidence="3">
    <location>
        <begin position="259"/>
        <end position="288"/>
    </location>
</feature>
<keyword evidence="2" id="KW-0964">Secreted</keyword>
<accession>A0A0R2DAM4</accession>
<comment type="caution">
    <text evidence="5">The sequence shown here is derived from an EMBL/GenBank/DDBJ whole genome shotgun (WGS) entry which is preliminary data.</text>
</comment>
<organism evidence="5 6">
    <name type="scientific">Levilactobacillus senmaizukei DSM 21775 = NBRC 103853</name>
    <dbReference type="NCBI Taxonomy" id="1423803"/>
    <lineage>
        <taxon>Bacteria</taxon>
        <taxon>Bacillati</taxon>
        <taxon>Bacillota</taxon>
        <taxon>Bacilli</taxon>
        <taxon>Lactobacillales</taxon>
        <taxon>Lactobacillaceae</taxon>
        <taxon>Levilactobacillus</taxon>
    </lineage>
</organism>
<dbReference type="PANTHER" id="PTHR15427">
    <property type="entry name" value="EMILIN ELASTIN MICROFIBRIL INTERFACE-LOCATED PROTEIN ELASTIN MICROFIBRIL INTERFACER"/>
    <property type="match status" value="1"/>
</dbReference>
<evidence type="ECO:0000256" key="2">
    <source>
        <dbReference type="ARBA" id="ARBA00022525"/>
    </source>
</evidence>
<dbReference type="Gene3D" id="2.60.40.3350">
    <property type="match status" value="1"/>
</dbReference>
<dbReference type="Gene3D" id="1.20.5.320">
    <property type="entry name" value="6-Phosphogluconate Dehydrogenase, domain 3"/>
    <property type="match status" value="1"/>
</dbReference>
<dbReference type="STRING" id="1423803.FD13_GL001456"/>
<sequence>MIDLQLDTNKQNKTKPVIFLRVNDGNNDGLSVTATTGNKPFDLTGWSVAFEGVTSAGKTVVDTDIQTTNEVEGQFVYRFPEQVTASAGRFKRAYFSFTKGNERTTTRDLTICVYGSVDLGTMKPDDFINPYNYLVNQLRTNFDEESLRLNEKADELAKKIDDYVSGRTIDFADFKGQFALLVENVKSDVASLKGPKGDRGDKGDQGVAGPAGAPGTSVKVLGSFDSTDSLPMNAKAGDGYFVGTDLNVFDGSKWVDVGPIRGPKGEPGEKGIAGSDGIPGEKGDPGKGIELKGLVSDVSQLPAVANDGDAFLIGSVLYVWYQLNWHPSSDLRGVKGDKGDPGVDGVTPDMSDFMPRNAADGSVTVDVAFKKKVSFLENPTIADNKTPVYLSVDSEDDAKAEATKLSAAGLVGLVGWTEE</sequence>
<gene>
    <name evidence="5" type="ORF">FD13_GL001456</name>
</gene>